<dbReference type="RefSeq" id="WP_088860010.1">
    <property type="nucleotide sequence ID" value="NZ_CP022115.1"/>
</dbReference>
<dbReference type="Gene3D" id="3.30.70.270">
    <property type="match status" value="1"/>
</dbReference>
<dbReference type="SMART" id="SM00065">
    <property type="entry name" value="GAF"/>
    <property type="match status" value="1"/>
</dbReference>
<dbReference type="SMART" id="SM00267">
    <property type="entry name" value="GGDEF"/>
    <property type="match status" value="1"/>
</dbReference>
<dbReference type="Proteomes" id="UP001200247">
    <property type="component" value="Unassembled WGS sequence"/>
</dbReference>
<dbReference type="CDD" id="cd01949">
    <property type="entry name" value="GGDEF"/>
    <property type="match status" value="1"/>
</dbReference>
<protein>
    <submittedName>
        <fullName evidence="3">Diguanylate cyclase</fullName>
        <ecNumber evidence="3">2.7.7.65</ecNumber>
    </submittedName>
    <submittedName>
        <fullName evidence="2">GGDEF multi-domain protein</fullName>
    </submittedName>
</protein>
<dbReference type="InterPro" id="IPR052155">
    <property type="entry name" value="Biofilm_reg_signaling"/>
</dbReference>
<dbReference type="PANTHER" id="PTHR44757">
    <property type="entry name" value="DIGUANYLATE CYCLASE DGCP"/>
    <property type="match status" value="1"/>
</dbReference>
<dbReference type="NCBIfam" id="TIGR00254">
    <property type="entry name" value="GGDEF"/>
    <property type="match status" value="1"/>
</dbReference>
<dbReference type="InterPro" id="IPR029016">
    <property type="entry name" value="GAF-like_dom_sf"/>
</dbReference>
<accession>A0A248LFP5</accession>
<evidence type="ECO:0000313" key="2">
    <source>
        <dbReference type="EMBL" id="ASJ23285.1"/>
    </source>
</evidence>
<reference evidence="4" key="2">
    <citation type="submission" date="2017-06" db="EMBL/GenBank/DDBJ databases">
        <title>Whole genome sequence of Laribacter hongkongensis LHGZ1.</title>
        <authorList>
            <person name="Chen D."/>
            <person name="Wu H."/>
            <person name="Chen J."/>
        </authorList>
    </citation>
    <scope>NUCLEOTIDE SEQUENCE [LARGE SCALE GENOMIC DNA]</scope>
    <source>
        <strain evidence="4">LHGZ1</strain>
    </source>
</reference>
<dbReference type="EMBL" id="JAJAXM010000013">
    <property type="protein sequence ID" value="MCG9026015.1"/>
    <property type="molecule type" value="Genomic_DNA"/>
</dbReference>
<dbReference type="SUPFAM" id="SSF55781">
    <property type="entry name" value="GAF domain-like"/>
    <property type="match status" value="1"/>
</dbReference>
<evidence type="ECO:0000313" key="3">
    <source>
        <dbReference type="EMBL" id="MCG9026015.1"/>
    </source>
</evidence>
<dbReference type="InterPro" id="IPR000160">
    <property type="entry name" value="GGDEF_dom"/>
</dbReference>
<dbReference type="InterPro" id="IPR000014">
    <property type="entry name" value="PAS"/>
</dbReference>
<dbReference type="OrthoDB" id="8929028at2"/>
<reference evidence="2" key="3">
    <citation type="submission" date="2017-06" db="EMBL/GenBank/DDBJ databases">
        <authorList>
            <person name="Kim H.J."/>
            <person name="Triplett B.A."/>
        </authorList>
    </citation>
    <scope>NUCLEOTIDE SEQUENCE</scope>
    <source>
        <strain evidence="2">HLGZ1</strain>
    </source>
</reference>
<dbReference type="InterPro" id="IPR043128">
    <property type="entry name" value="Rev_trsase/Diguanyl_cyclase"/>
</dbReference>
<keyword evidence="3" id="KW-0548">Nucleotidyltransferase</keyword>
<dbReference type="NCBIfam" id="TIGR00229">
    <property type="entry name" value="sensory_box"/>
    <property type="match status" value="1"/>
</dbReference>
<dbReference type="EMBL" id="CP022115">
    <property type="protein sequence ID" value="ASJ23285.1"/>
    <property type="molecule type" value="Genomic_DNA"/>
</dbReference>
<dbReference type="PROSITE" id="PS50887">
    <property type="entry name" value="GGDEF"/>
    <property type="match status" value="1"/>
</dbReference>
<dbReference type="GO" id="GO:0052621">
    <property type="term" value="F:diguanylate cyclase activity"/>
    <property type="evidence" value="ECO:0007669"/>
    <property type="project" value="UniProtKB-EC"/>
</dbReference>
<sequence>MLNGNFQLIANPLACLDFLFNKSHDLIIVADANKKVIAFNEASEQFITAIEKNGFFDDFAINILDDECAPSELKFSCLFDRALEGEVIVAQCRIANIDIYSIFLMEMRKIDNEIQNVILKIKDISSQYHDQLVAQSHRKLLDQLSKGEDLLLTLRAIVNETEKHGADILVSILLFDEDRQSLHLGAAPSLPDFYNSAIEGLIVGEGIGSCGTAAFTRKRVVVEDVMIHPFWKDFRALAQRADLRSCWSEPILSRSGKILGTFAVYRRVPYLPTNRHIDIIERAAKLAAIAIEGSVLNEELKLADLVYRNCQESIVVTDRDGFILNVNPAFCFITKFSRKQSIGSHFFRLLSISKTDVLYFDTLGCESESDYKYTQMECVVRTRDGQTFPAEVKISSVLDDNEVLWRRIYMFSDQSYKKAAEELIWKQAHLDSLTGLLNRYSFMSKLNSKLEKIPSDNGEIALLFIDLDGFKEVNDSFGHAAGDTLLKVVGERISGCVRSNDLVSRLGGDEFTVLLSFDFSNNCHRTIERIGNEILNEIRLPVLLDFVTVKISASIGVSRFPSDALNGDDLLKMADIAMYLAKKNGKNSLFFYKSTS</sequence>
<dbReference type="SUPFAM" id="SSF55785">
    <property type="entry name" value="PYP-like sensor domain (PAS domain)"/>
    <property type="match status" value="1"/>
</dbReference>
<feature type="domain" description="GGDEF" evidence="1">
    <location>
        <begin position="458"/>
        <end position="594"/>
    </location>
</feature>
<dbReference type="Pfam" id="PF13185">
    <property type="entry name" value="GAF_2"/>
    <property type="match status" value="1"/>
</dbReference>
<evidence type="ECO:0000313" key="4">
    <source>
        <dbReference type="Proteomes" id="UP000197424"/>
    </source>
</evidence>
<dbReference type="Pfam" id="PF00990">
    <property type="entry name" value="GGDEF"/>
    <property type="match status" value="1"/>
</dbReference>
<dbReference type="GO" id="GO:0006355">
    <property type="term" value="P:regulation of DNA-templated transcription"/>
    <property type="evidence" value="ECO:0007669"/>
    <property type="project" value="InterPro"/>
</dbReference>
<proteinExistence type="predicted"/>
<reference evidence="3 5" key="4">
    <citation type="submission" date="2021-10" db="EMBL/GenBank/DDBJ databases">
        <title>Whole-genome sequencing analysis of Laribacter hongkongensis: virulence gene profiles, carbohydrate-active enzyme prediction, and antimicrobial resistance characterization.</title>
        <authorList>
            <person name="Yuan P."/>
            <person name="Zhan Y."/>
            <person name="Chen D."/>
        </authorList>
    </citation>
    <scope>NUCLEOTIDE SEQUENCE [LARGE SCALE GENOMIC DNA]</scope>
    <source>
        <strain evidence="3 5">W67</strain>
    </source>
</reference>
<dbReference type="Gene3D" id="3.30.450.40">
    <property type="match status" value="1"/>
</dbReference>
<reference evidence="2" key="1">
    <citation type="journal article" date="2017" name="J. Antimicrob. Chemother.">
        <title>Emergence and genomic analysis of MDR Laribacter hongkongensis strain HLGZ1 from Guangzhou, China.</title>
        <authorList>
            <person name="Wu H.K."/>
            <person name="Chen J.H."/>
            <person name="Yang L."/>
            <person name="Li A.R."/>
            <person name="Su D.H."/>
            <person name="Lin Y.P."/>
            <person name="Chen D.Q."/>
        </authorList>
    </citation>
    <scope>NUCLEOTIDE SEQUENCE</scope>
    <source>
        <strain evidence="2">HLGZ1</strain>
    </source>
</reference>
<dbReference type="InterPro" id="IPR029787">
    <property type="entry name" value="Nucleotide_cyclase"/>
</dbReference>
<gene>
    <name evidence="3" type="ORF">LH440_08890</name>
    <name evidence="2" type="ORF">LHGZ1_0454</name>
</gene>
<dbReference type="InterPro" id="IPR003018">
    <property type="entry name" value="GAF"/>
</dbReference>
<dbReference type="SUPFAM" id="SSF55073">
    <property type="entry name" value="Nucleotide cyclase"/>
    <property type="match status" value="1"/>
</dbReference>
<dbReference type="InterPro" id="IPR035965">
    <property type="entry name" value="PAS-like_dom_sf"/>
</dbReference>
<dbReference type="Proteomes" id="UP000197424">
    <property type="component" value="Chromosome"/>
</dbReference>
<evidence type="ECO:0000259" key="1">
    <source>
        <dbReference type="PROSITE" id="PS50887"/>
    </source>
</evidence>
<dbReference type="InterPro" id="IPR013767">
    <property type="entry name" value="PAS_fold"/>
</dbReference>
<evidence type="ECO:0000313" key="5">
    <source>
        <dbReference type="Proteomes" id="UP001200247"/>
    </source>
</evidence>
<dbReference type="Gene3D" id="3.30.450.20">
    <property type="entry name" value="PAS domain"/>
    <property type="match status" value="1"/>
</dbReference>
<organism evidence="2 4">
    <name type="scientific">Laribacter hongkongensis</name>
    <dbReference type="NCBI Taxonomy" id="168471"/>
    <lineage>
        <taxon>Bacteria</taxon>
        <taxon>Pseudomonadati</taxon>
        <taxon>Pseudomonadota</taxon>
        <taxon>Betaproteobacteria</taxon>
        <taxon>Neisseriales</taxon>
        <taxon>Aquaspirillaceae</taxon>
        <taxon>Laribacter</taxon>
    </lineage>
</organism>
<name>A0A248LFP5_9NEIS</name>
<dbReference type="Pfam" id="PF00989">
    <property type="entry name" value="PAS"/>
    <property type="match status" value="1"/>
</dbReference>
<keyword evidence="3" id="KW-0808">Transferase</keyword>
<dbReference type="EC" id="2.7.7.65" evidence="3"/>
<dbReference type="AlphaFoldDB" id="A0A248LFP5"/>
<dbReference type="FunFam" id="3.30.70.270:FF:000001">
    <property type="entry name" value="Diguanylate cyclase domain protein"/>
    <property type="match status" value="1"/>
</dbReference>
<dbReference type="PANTHER" id="PTHR44757:SF2">
    <property type="entry name" value="BIOFILM ARCHITECTURE MAINTENANCE PROTEIN MBAA"/>
    <property type="match status" value="1"/>
</dbReference>
<dbReference type="CDD" id="cd00130">
    <property type="entry name" value="PAS"/>
    <property type="match status" value="1"/>
</dbReference>